<evidence type="ECO:0000256" key="1">
    <source>
        <dbReference type="ARBA" id="ARBA00004651"/>
    </source>
</evidence>
<evidence type="ECO:0000313" key="10">
    <source>
        <dbReference type="Proteomes" id="UP001246372"/>
    </source>
</evidence>
<keyword evidence="4 7" id="KW-1133">Transmembrane helix</keyword>
<evidence type="ECO:0000256" key="4">
    <source>
        <dbReference type="ARBA" id="ARBA00022989"/>
    </source>
</evidence>
<dbReference type="InterPro" id="IPR051542">
    <property type="entry name" value="Hydrogenase_cytochrome"/>
</dbReference>
<dbReference type="InterPro" id="IPR016174">
    <property type="entry name" value="Di-haem_cyt_TM"/>
</dbReference>
<dbReference type="Gene3D" id="1.20.950.20">
    <property type="entry name" value="Transmembrane di-heme cytochromes, Chain C"/>
    <property type="match status" value="1"/>
</dbReference>
<dbReference type="Proteomes" id="UP001246372">
    <property type="component" value="Unassembled WGS sequence"/>
</dbReference>
<feature type="transmembrane region" description="Helical" evidence="7">
    <location>
        <begin position="152"/>
        <end position="174"/>
    </location>
</feature>
<feature type="transmembrane region" description="Helical" evidence="7">
    <location>
        <begin position="201"/>
        <end position="217"/>
    </location>
</feature>
<evidence type="ECO:0000256" key="3">
    <source>
        <dbReference type="ARBA" id="ARBA00022692"/>
    </source>
</evidence>
<comment type="subcellular location">
    <subcellularLocation>
        <location evidence="1">Cell membrane</location>
        <topology evidence="1">Multi-pass membrane protein</topology>
    </subcellularLocation>
</comment>
<feature type="transmembrane region" description="Helical" evidence="7">
    <location>
        <begin position="33"/>
        <end position="49"/>
    </location>
</feature>
<dbReference type="RefSeq" id="WP_315651561.1">
    <property type="nucleotide sequence ID" value="NZ_JAVXZY010000006.1"/>
</dbReference>
<sequence>MTQATTQTIKPDSPPEPAAGSQRVLVWDLPVRIGHWLMALSFAGAYLTAEQERWQWLHLSLGYGFLGLVLFRVLWGLFGSRHARFSQFVRGPSAVLRYLRSLLSGRPEHHTGHNPAGALAVLGLLGLGLLIGLSGHALRLGGSHALEELHEALAAAMLGLVLIHVAAVVLSSVLHRENLVTAMFSGRKRGAAGEAIRAPRAPWAVLMLSLLIGFWVLQWQTEGQAFGLAGDGERHEQRGEHGEHDDDD</sequence>
<protein>
    <submittedName>
        <fullName evidence="9">Cytochrome b/b6 domain-containing protein</fullName>
    </submittedName>
</protein>
<dbReference type="PANTHER" id="PTHR30485:SF2">
    <property type="entry name" value="BLL0597 PROTEIN"/>
    <property type="match status" value="1"/>
</dbReference>
<keyword evidence="5 7" id="KW-0472">Membrane</keyword>
<gene>
    <name evidence="9" type="ORF">RQP53_15705</name>
</gene>
<dbReference type="PANTHER" id="PTHR30485">
    <property type="entry name" value="NI/FE-HYDROGENASE 1 B-TYPE CYTOCHROME SUBUNIT"/>
    <property type="match status" value="1"/>
</dbReference>
<feature type="compositionally biased region" description="Polar residues" evidence="6">
    <location>
        <begin position="1"/>
        <end position="10"/>
    </location>
</feature>
<keyword evidence="10" id="KW-1185">Reference proteome</keyword>
<evidence type="ECO:0000313" key="9">
    <source>
        <dbReference type="EMBL" id="MDT9000721.1"/>
    </source>
</evidence>
<evidence type="ECO:0000256" key="2">
    <source>
        <dbReference type="ARBA" id="ARBA00022475"/>
    </source>
</evidence>
<evidence type="ECO:0000256" key="6">
    <source>
        <dbReference type="SAM" id="MobiDB-lite"/>
    </source>
</evidence>
<accession>A0ABU3PFM5</accession>
<evidence type="ECO:0000256" key="5">
    <source>
        <dbReference type="ARBA" id="ARBA00023136"/>
    </source>
</evidence>
<dbReference type="Pfam" id="PF01292">
    <property type="entry name" value="Ni_hydr_CYTB"/>
    <property type="match status" value="1"/>
</dbReference>
<proteinExistence type="predicted"/>
<name>A0ABU3PFM5_9BURK</name>
<dbReference type="InterPro" id="IPR011577">
    <property type="entry name" value="Cyt_b561_bac/Ni-Hgenase"/>
</dbReference>
<dbReference type="SUPFAM" id="SSF81342">
    <property type="entry name" value="Transmembrane di-heme cytochromes"/>
    <property type="match status" value="1"/>
</dbReference>
<feature type="domain" description="Cytochrome b561 bacterial/Ni-hydrogenase" evidence="8">
    <location>
        <begin position="26"/>
        <end position="186"/>
    </location>
</feature>
<evidence type="ECO:0000256" key="7">
    <source>
        <dbReference type="SAM" id="Phobius"/>
    </source>
</evidence>
<feature type="transmembrane region" description="Helical" evidence="7">
    <location>
        <begin position="116"/>
        <end position="140"/>
    </location>
</feature>
<keyword evidence="3 7" id="KW-0812">Transmembrane</keyword>
<organism evidence="9 10">
    <name type="scientific">Roseateles aquae</name>
    <dbReference type="NCBI Taxonomy" id="3077235"/>
    <lineage>
        <taxon>Bacteria</taxon>
        <taxon>Pseudomonadati</taxon>
        <taxon>Pseudomonadota</taxon>
        <taxon>Betaproteobacteria</taxon>
        <taxon>Burkholderiales</taxon>
        <taxon>Sphaerotilaceae</taxon>
        <taxon>Roseateles</taxon>
    </lineage>
</organism>
<keyword evidence="2" id="KW-1003">Cell membrane</keyword>
<comment type="caution">
    <text evidence="9">The sequence shown here is derived from an EMBL/GenBank/DDBJ whole genome shotgun (WGS) entry which is preliminary data.</text>
</comment>
<reference evidence="9" key="1">
    <citation type="submission" date="2023-09" db="EMBL/GenBank/DDBJ databases">
        <title>Paucibacter sp. APW11 Genome sequencing and assembly.</title>
        <authorList>
            <person name="Kim I."/>
        </authorList>
    </citation>
    <scope>NUCLEOTIDE SEQUENCE</scope>
    <source>
        <strain evidence="9">APW11</strain>
    </source>
</reference>
<dbReference type="EMBL" id="JAVXZY010000006">
    <property type="protein sequence ID" value="MDT9000721.1"/>
    <property type="molecule type" value="Genomic_DNA"/>
</dbReference>
<feature type="transmembrane region" description="Helical" evidence="7">
    <location>
        <begin position="56"/>
        <end position="78"/>
    </location>
</feature>
<feature type="region of interest" description="Disordered" evidence="6">
    <location>
        <begin position="1"/>
        <end position="20"/>
    </location>
</feature>
<evidence type="ECO:0000259" key="8">
    <source>
        <dbReference type="Pfam" id="PF01292"/>
    </source>
</evidence>